<dbReference type="EMBL" id="VFJC01000005">
    <property type="protein sequence ID" value="KAB5579395.1"/>
    <property type="molecule type" value="Genomic_DNA"/>
</dbReference>
<comment type="caution">
    <text evidence="1">The sequence shown here is derived from an EMBL/GenBank/DDBJ whole genome shotgun (WGS) entry which is preliminary data.</text>
</comment>
<sequence length="118" mass="13001">MPEDSTCAVRGFCELAWQRARLQRARGCTGGEASTRRWIQGRGFSTGLYAGGGASSRRCTQGGAGLELSAGNITNPEFQQLTPRNNVDAWEYSLIKSIGKRREDTEIILESRPHGWIL</sequence>
<gene>
    <name evidence="1" type="ORF">PHYPO_G00194550</name>
</gene>
<reference evidence="1 2" key="1">
    <citation type="submission" date="2019-06" db="EMBL/GenBank/DDBJ databases">
        <title>A chromosome-scale genome assembly of the striped catfish, Pangasianodon hypophthalmus.</title>
        <authorList>
            <person name="Wen M."/>
            <person name="Zahm M."/>
            <person name="Roques C."/>
            <person name="Cabau C."/>
            <person name="Klopp C."/>
            <person name="Donnadieu C."/>
            <person name="Jouanno E."/>
            <person name="Avarre J.-C."/>
            <person name="Campet M."/>
            <person name="Ha T.T.T."/>
            <person name="Dugue R."/>
            <person name="Lampietro C."/>
            <person name="Louis A."/>
            <person name="Herpin A."/>
            <person name="Echchiki A."/>
            <person name="Berthelot C."/>
            <person name="Parey E."/>
            <person name="Roest-Crollius H."/>
            <person name="Braasch I."/>
            <person name="Postlethwait J."/>
            <person name="Bobe J."/>
            <person name="Montfort J."/>
            <person name="Bouchez O."/>
            <person name="Begum T."/>
            <person name="Schartl M."/>
            <person name="Guiguen Y."/>
        </authorList>
    </citation>
    <scope>NUCLEOTIDE SEQUENCE [LARGE SCALE GENOMIC DNA]</scope>
    <source>
        <strain evidence="1 2">Indonesia</strain>
        <tissue evidence="1">Blood</tissue>
    </source>
</reference>
<name>A0A5N5PIF5_PANHP</name>
<protein>
    <submittedName>
        <fullName evidence="1">Uncharacterized protein</fullName>
    </submittedName>
</protein>
<accession>A0A5N5PIF5</accession>
<evidence type="ECO:0000313" key="1">
    <source>
        <dbReference type="EMBL" id="KAB5579395.1"/>
    </source>
</evidence>
<dbReference type="Proteomes" id="UP000327468">
    <property type="component" value="Chromosome 4"/>
</dbReference>
<dbReference type="AlphaFoldDB" id="A0A5N5PIF5"/>
<proteinExistence type="predicted"/>
<evidence type="ECO:0000313" key="2">
    <source>
        <dbReference type="Proteomes" id="UP000327468"/>
    </source>
</evidence>
<keyword evidence="2" id="KW-1185">Reference proteome</keyword>
<organism evidence="1 2">
    <name type="scientific">Pangasianodon hypophthalmus</name>
    <name type="common">Striped catfish</name>
    <name type="synonym">Helicophagus hypophthalmus</name>
    <dbReference type="NCBI Taxonomy" id="310915"/>
    <lineage>
        <taxon>Eukaryota</taxon>
        <taxon>Metazoa</taxon>
        <taxon>Chordata</taxon>
        <taxon>Craniata</taxon>
        <taxon>Vertebrata</taxon>
        <taxon>Euteleostomi</taxon>
        <taxon>Actinopterygii</taxon>
        <taxon>Neopterygii</taxon>
        <taxon>Teleostei</taxon>
        <taxon>Ostariophysi</taxon>
        <taxon>Siluriformes</taxon>
        <taxon>Pangasiidae</taxon>
        <taxon>Pangasianodon</taxon>
    </lineage>
</organism>